<evidence type="ECO:0000256" key="7">
    <source>
        <dbReference type="SAM" id="Coils"/>
    </source>
</evidence>
<feature type="domain" description="Kinesin motor" evidence="8">
    <location>
        <begin position="3"/>
        <end position="326"/>
    </location>
</feature>
<evidence type="ECO:0000256" key="1">
    <source>
        <dbReference type="ARBA" id="ARBA00004245"/>
    </source>
</evidence>
<reference evidence="10" key="2">
    <citation type="submission" date="2023-11" db="UniProtKB">
        <authorList>
            <consortium name="WormBaseParasite"/>
        </authorList>
    </citation>
    <scope>IDENTIFICATION</scope>
</reference>
<keyword evidence="5 7" id="KW-0175">Coiled coil</keyword>
<dbReference type="GO" id="GO:0005875">
    <property type="term" value="C:microtubule associated complex"/>
    <property type="evidence" value="ECO:0007669"/>
    <property type="project" value="TreeGrafter"/>
</dbReference>
<dbReference type="GO" id="GO:0007052">
    <property type="term" value="P:mitotic spindle organization"/>
    <property type="evidence" value="ECO:0007669"/>
    <property type="project" value="TreeGrafter"/>
</dbReference>
<dbReference type="InterPro" id="IPR036961">
    <property type="entry name" value="Kinesin_motor_dom_sf"/>
</dbReference>
<keyword evidence="9" id="KW-1185">Reference proteome</keyword>
<evidence type="ECO:0000256" key="6">
    <source>
        <dbReference type="ARBA" id="ARBA00023212"/>
    </source>
</evidence>
<accession>A0AA85JDG5</accession>
<dbReference type="Pfam" id="PF00225">
    <property type="entry name" value="Kinesin"/>
    <property type="match status" value="1"/>
</dbReference>
<reference evidence="9" key="1">
    <citation type="submission" date="2022-06" db="EMBL/GenBank/DDBJ databases">
        <authorList>
            <person name="Berger JAMES D."/>
            <person name="Berger JAMES D."/>
        </authorList>
    </citation>
    <scope>NUCLEOTIDE SEQUENCE [LARGE SCALE GENOMIC DNA]</scope>
</reference>
<dbReference type="SMART" id="SM00129">
    <property type="entry name" value="KISc"/>
    <property type="match status" value="1"/>
</dbReference>
<dbReference type="GO" id="GO:0007018">
    <property type="term" value="P:microtubule-based movement"/>
    <property type="evidence" value="ECO:0007669"/>
    <property type="project" value="InterPro"/>
</dbReference>
<dbReference type="InterPro" id="IPR027640">
    <property type="entry name" value="Kinesin-like_fam"/>
</dbReference>
<dbReference type="PRINTS" id="PR00380">
    <property type="entry name" value="KINESINHEAVY"/>
</dbReference>
<evidence type="ECO:0000256" key="4">
    <source>
        <dbReference type="ARBA" id="ARBA00022840"/>
    </source>
</evidence>
<keyword evidence="3" id="KW-0547">Nucleotide-binding</keyword>
<dbReference type="Gene3D" id="3.40.850.10">
    <property type="entry name" value="Kinesin motor domain"/>
    <property type="match status" value="1"/>
</dbReference>
<evidence type="ECO:0000256" key="2">
    <source>
        <dbReference type="ARBA" id="ARBA00022490"/>
    </source>
</evidence>
<dbReference type="InterPro" id="IPR001752">
    <property type="entry name" value="Kinesin_motor_dom"/>
</dbReference>
<dbReference type="SUPFAM" id="SSF52540">
    <property type="entry name" value="P-loop containing nucleoside triphosphate hydrolases"/>
    <property type="match status" value="1"/>
</dbReference>
<dbReference type="GO" id="GO:0051231">
    <property type="term" value="P:spindle elongation"/>
    <property type="evidence" value="ECO:0007669"/>
    <property type="project" value="TreeGrafter"/>
</dbReference>
<proteinExistence type="predicted"/>
<dbReference type="WBParaSite" id="TREG1_18430.1">
    <property type="protein sequence ID" value="TREG1_18430.1"/>
    <property type="gene ID" value="TREG1_18430"/>
</dbReference>
<evidence type="ECO:0000313" key="9">
    <source>
        <dbReference type="Proteomes" id="UP000050795"/>
    </source>
</evidence>
<keyword evidence="6" id="KW-0206">Cytoskeleton</keyword>
<dbReference type="GO" id="GO:0008017">
    <property type="term" value="F:microtubule binding"/>
    <property type="evidence" value="ECO:0007669"/>
    <property type="project" value="InterPro"/>
</dbReference>
<dbReference type="GO" id="GO:0005524">
    <property type="term" value="F:ATP binding"/>
    <property type="evidence" value="ECO:0007669"/>
    <property type="project" value="UniProtKB-KW"/>
</dbReference>
<sequence>MNIDAICKISSTGYASTIRSSENQTLCSNIDGVTCRFREIVPSETKNIQIFEKHIKSLVKAFLSGYNACILCYGEVNSRINMLINGPNSHQEGILKLIMLEIFRNVFHDELNLNLHKEALSVQSLLIGSEGFTDLIRRSESSSSQLKTTFTVNNGYQVEGLQEVHIDSFNTAVNICTQAAQSYFGRICKTDQELDDIPASFIFRIKLNGEKLNDGITFRSKLSLVCITGFEWLSRSMKNGADLESAELLELYNLTFQLASGKPGNRKFPNYSASRLTKLLYDEIGGNCYTRIILCLSSTPDPETYTLLLRLTSQFTHITNAPVMNDDCALLLAARAREAQYLLEQVILEQDDKTNINSIYNGNKIRNTDPPFLRLKEHVQELSESLEKTHLELAHATDERVKLSKAWLVSEEDRMQANEKLAQTELQLHEVRLKNDELRMLCEKGTEALKHVTELQKSNEMLNRYCTKLKRKLEDLHKELDKMSMRNEELSRELLHQTVEQKSVLTFLANKTSNRMKELPRFEKELNRVEMMLGVKSHKNGSENFNPSPETFEHKANTNPNSINNPLQKKKYTDPSDNILKKAEEQVKLDMVVKERDYLQSEITKTNQKLTHILDKFRTRLIYHISGITRLVDAAKSNDQIIAREAVYGLEKYTNHLLADVQATYKIRENELIKMIQSLNTQFQATREAIHKVMIFYAKLRTQAIQRDSGVRDPGPTPQDLIDQLNLPPENNTDYLLNLSASVMAESTEPVRNQSKLLRRQSLYD</sequence>
<evidence type="ECO:0000256" key="5">
    <source>
        <dbReference type="ARBA" id="ARBA00023054"/>
    </source>
</evidence>
<evidence type="ECO:0000259" key="8">
    <source>
        <dbReference type="SMART" id="SM00129"/>
    </source>
</evidence>
<dbReference type="PANTHER" id="PTHR47969:SF15">
    <property type="entry name" value="CHROMOSOME-ASSOCIATED KINESIN KIF4A-RELATED"/>
    <property type="match status" value="1"/>
</dbReference>
<dbReference type="Proteomes" id="UP000050795">
    <property type="component" value="Unassembled WGS sequence"/>
</dbReference>
<dbReference type="AlphaFoldDB" id="A0AA85JDG5"/>
<dbReference type="InterPro" id="IPR027417">
    <property type="entry name" value="P-loop_NTPase"/>
</dbReference>
<dbReference type="GO" id="GO:0003777">
    <property type="term" value="F:microtubule motor activity"/>
    <property type="evidence" value="ECO:0007669"/>
    <property type="project" value="InterPro"/>
</dbReference>
<comment type="subcellular location">
    <subcellularLocation>
        <location evidence="1">Cytoplasm</location>
        <location evidence="1">Cytoskeleton</location>
    </subcellularLocation>
</comment>
<feature type="coiled-coil region" evidence="7">
    <location>
        <begin position="379"/>
        <end position="493"/>
    </location>
</feature>
<organism evidence="9 10">
    <name type="scientific">Trichobilharzia regenti</name>
    <name type="common">Nasal bird schistosome</name>
    <dbReference type="NCBI Taxonomy" id="157069"/>
    <lineage>
        <taxon>Eukaryota</taxon>
        <taxon>Metazoa</taxon>
        <taxon>Spiralia</taxon>
        <taxon>Lophotrochozoa</taxon>
        <taxon>Platyhelminthes</taxon>
        <taxon>Trematoda</taxon>
        <taxon>Digenea</taxon>
        <taxon>Strigeidida</taxon>
        <taxon>Schistosomatoidea</taxon>
        <taxon>Schistosomatidae</taxon>
        <taxon>Trichobilharzia</taxon>
    </lineage>
</organism>
<protein>
    <recommendedName>
        <fullName evidence="8">Kinesin motor domain-containing protein</fullName>
    </recommendedName>
</protein>
<dbReference type="PANTHER" id="PTHR47969">
    <property type="entry name" value="CHROMOSOME-ASSOCIATED KINESIN KIF4A-RELATED"/>
    <property type="match status" value="1"/>
</dbReference>
<evidence type="ECO:0000313" key="10">
    <source>
        <dbReference type="WBParaSite" id="TREG1_18430.1"/>
    </source>
</evidence>
<keyword evidence="2" id="KW-0963">Cytoplasm</keyword>
<keyword evidence="4" id="KW-0067">ATP-binding</keyword>
<evidence type="ECO:0000256" key="3">
    <source>
        <dbReference type="ARBA" id="ARBA00022741"/>
    </source>
</evidence>
<name>A0AA85JDG5_TRIRE</name>